<dbReference type="GO" id="GO:0005672">
    <property type="term" value="C:transcription factor TFIIA complex"/>
    <property type="evidence" value="ECO:0007669"/>
    <property type="project" value="InterPro"/>
</dbReference>
<dbReference type="GO" id="GO:0006367">
    <property type="term" value="P:transcription initiation at RNA polymerase II promoter"/>
    <property type="evidence" value="ECO:0007669"/>
    <property type="project" value="InterPro"/>
</dbReference>
<dbReference type="Pfam" id="PF00339">
    <property type="entry name" value="Arrestin_N"/>
    <property type="match status" value="1"/>
</dbReference>
<dbReference type="PANTHER" id="PTHR12694">
    <property type="entry name" value="TRANSCRIPTION INITIATION FACTOR IIA SUBUNIT 1"/>
    <property type="match status" value="1"/>
</dbReference>
<dbReference type="Gene3D" id="2.30.18.10">
    <property type="entry name" value="Transcription factor IIA (TFIIA), beta-barrel domain"/>
    <property type="match status" value="1"/>
</dbReference>
<evidence type="ECO:0000256" key="2">
    <source>
        <dbReference type="ARBA" id="ARBA00010059"/>
    </source>
</evidence>
<feature type="region of interest" description="Disordered" evidence="5">
    <location>
        <begin position="671"/>
        <end position="759"/>
    </location>
</feature>
<dbReference type="STRING" id="1157616.A0A1Z5TAW1"/>
<dbReference type="SUPFAM" id="SSF50784">
    <property type="entry name" value="Transcription factor IIA (TFIIA), beta-barrel domain"/>
    <property type="match status" value="1"/>
</dbReference>
<feature type="region of interest" description="Disordered" evidence="5">
    <location>
        <begin position="445"/>
        <end position="531"/>
    </location>
</feature>
<accession>A0A1Z5TAW1</accession>
<dbReference type="InterPro" id="IPR014756">
    <property type="entry name" value="Ig_E-set"/>
</dbReference>
<organism evidence="7 8">
    <name type="scientific">Hortaea werneckii EXF-2000</name>
    <dbReference type="NCBI Taxonomy" id="1157616"/>
    <lineage>
        <taxon>Eukaryota</taxon>
        <taxon>Fungi</taxon>
        <taxon>Dikarya</taxon>
        <taxon>Ascomycota</taxon>
        <taxon>Pezizomycotina</taxon>
        <taxon>Dothideomycetes</taxon>
        <taxon>Dothideomycetidae</taxon>
        <taxon>Mycosphaerellales</taxon>
        <taxon>Teratosphaeriaceae</taxon>
        <taxon>Hortaea</taxon>
    </lineage>
</organism>
<feature type="compositionally biased region" description="Polar residues" evidence="5">
    <location>
        <begin position="413"/>
        <end position="431"/>
    </location>
</feature>
<dbReference type="InterPro" id="IPR011021">
    <property type="entry name" value="Arrestin-like_N"/>
</dbReference>
<name>A0A1Z5TAW1_HORWE</name>
<evidence type="ECO:0000256" key="1">
    <source>
        <dbReference type="ARBA" id="ARBA00004123"/>
    </source>
</evidence>
<evidence type="ECO:0000256" key="3">
    <source>
        <dbReference type="ARBA" id="ARBA00023163"/>
    </source>
</evidence>
<dbReference type="PANTHER" id="PTHR12694:SF8">
    <property type="entry name" value="TRANSCRIPTION INITIATION FACTOR IIA SUBUNIT 1"/>
    <property type="match status" value="1"/>
</dbReference>
<keyword evidence="3" id="KW-0804">Transcription</keyword>
<feature type="domain" description="Arrestin-like N-terminal" evidence="6">
    <location>
        <begin position="12"/>
        <end position="181"/>
    </location>
</feature>
<evidence type="ECO:0000259" key="6">
    <source>
        <dbReference type="Pfam" id="PF00339"/>
    </source>
</evidence>
<protein>
    <recommendedName>
        <fullName evidence="6">Arrestin-like N-terminal domain-containing protein</fullName>
    </recommendedName>
</protein>
<keyword evidence="8" id="KW-1185">Reference proteome</keyword>
<comment type="caution">
    <text evidence="7">The sequence shown here is derived from an EMBL/GenBank/DDBJ whole genome shotgun (WGS) entry which is preliminary data.</text>
</comment>
<dbReference type="Gene3D" id="2.60.40.640">
    <property type="match status" value="1"/>
</dbReference>
<dbReference type="Proteomes" id="UP000194280">
    <property type="component" value="Unassembled WGS sequence"/>
</dbReference>
<feature type="compositionally biased region" description="Polar residues" evidence="5">
    <location>
        <begin position="922"/>
        <end position="931"/>
    </location>
</feature>
<evidence type="ECO:0000313" key="7">
    <source>
        <dbReference type="EMBL" id="OTA33177.1"/>
    </source>
</evidence>
<dbReference type="InterPro" id="IPR004855">
    <property type="entry name" value="TFIIA_asu/bsu"/>
</dbReference>
<evidence type="ECO:0000256" key="5">
    <source>
        <dbReference type="SAM" id="MobiDB-lite"/>
    </source>
</evidence>
<keyword evidence="4" id="KW-0539">Nucleus</keyword>
<dbReference type="InterPro" id="IPR014752">
    <property type="entry name" value="Arrestin-like_C"/>
</dbReference>
<feature type="region of interest" description="Disordered" evidence="5">
    <location>
        <begin position="894"/>
        <end position="982"/>
    </location>
</feature>
<feature type="compositionally biased region" description="Acidic residues" evidence="5">
    <location>
        <begin position="953"/>
        <end position="982"/>
    </location>
</feature>
<gene>
    <name evidence="7" type="ORF">BTJ68_06454</name>
</gene>
<dbReference type="EMBL" id="MUNK01000080">
    <property type="protein sequence ID" value="OTA33177.1"/>
    <property type="molecule type" value="Genomic_DNA"/>
</dbReference>
<feature type="compositionally biased region" description="Low complexity" evidence="5">
    <location>
        <begin position="730"/>
        <end position="751"/>
    </location>
</feature>
<feature type="compositionally biased region" description="Low complexity" evidence="5">
    <location>
        <begin position="831"/>
        <end position="847"/>
    </location>
</feature>
<feature type="region of interest" description="Disordered" evidence="5">
    <location>
        <begin position="771"/>
        <end position="865"/>
    </location>
</feature>
<dbReference type="InterPro" id="IPR009088">
    <property type="entry name" value="TFIIA_b-brl"/>
</dbReference>
<evidence type="ECO:0000313" key="8">
    <source>
        <dbReference type="Proteomes" id="UP000194280"/>
    </source>
</evidence>
<proteinExistence type="inferred from homology"/>
<dbReference type="SUPFAM" id="SSF81296">
    <property type="entry name" value="E set domains"/>
    <property type="match status" value="1"/>
</dbReference>
<comment type="similarity">
    <text evidence="2">Belongs to the TFIIA subunit 1 family.</text>
</comment>
<dbReference type="FunFam" id="2.30.18.10:FF:000006">
    <property type="entry name" value="Transcription factor TFIIA complex subunit Toa1"/>
    <property type="match status" value="1"/>
</dbReference>
<dbReference type="VEuPathDB" id="FungiDB:BTJ68_06454"/>
<dbReference type="CDD" id="cd07976">
    <property type="entry name" value="TFIIA_alpha_beta_like"/>
    <property type="match status" value="1"/>
</dbReference>
<dbReference type="CDD" id="cd22952">
    <property type="entry name" value="ART10-like"/>
    <property type="match status" value="1"/>
</dbReference>
<dbReference type="InParanoid" id="A0A1Z5TAW1"/>
<feature type="region of interest" description="Disordered" evidence="5">
    <location>
        <begin position="413"/>
        <end position="433"/>
    </location>
</feature>
<sequence length="1027" mass="113182">MNTTVVLDQGGSHAYTNLDEITGRVIVRCGKSADVNSIIVKLEGESRTRLMSSGGGPNNERPKPQLEYHKILYRVQTVFPPADVLEGRSQSGSKATYTLPPGNHEYPFKFKIPFNNSCANDKSQMPTISMSGTGFEMAKPPSRHVKKTLPPTLSGFPGEAEIRYFVKATVNRHSFFKENSRAYTPFNFFPIEPPRPPSSGSEVFARQKHTFATLTGQEPVKSKMKGIFGLKKDNDLKSGYSTEAPFVSVDARLPEPAILNCNQEVPLRILVKKLNEFHEPIYLQSLQVSLIGSTKVRAHEVFRTETNSWVLMSKSNMGIVIGHPSDAVDTETVLDDRMWRGQPLPNTVAPSFETCNISRNYEVDVRVGLSYSGSSGKDAKPQNVVLPLRLSTMVYSGIAPPTEVLEAMAQAKTNVGQTTSTPAKAQTNASDPMNEKVRLEAQQSDFGANQVPPTPVDSPDPSGRPAVPPRKAVPSASAAESTEPTFEDAPPSYEDAIAGNVRPVNAPRPDYAPPPTGEDELLGKDEKKGHSVKTAHKLLRRALDRQRKSQDTFYGLVESETDFSPWSQSRIRRYTFTSDKGERLPRGVGVTVSLSTYSATSFVCISVSTLRSPGSKMTNHLVGDVYAKIIEEVIEASKHDFDDTGVGQGTLSELQQEWQAKLSLRGVAQMPWDPKPVAPPLQQSPSASSALPSAATNGLPQSYGYNGQEPRIKAEPGTEQQYGSVPPGYQQQQQQPQQQQQQQQQQQIPPQGGMARAQQLAQEYQMRGNQGLALPGQRPQGLHLPQQAQQNSQQGPSQYSPQQQQFMRQQQAALQQQQAQPRIKVENDSPQLQQGGIPQQQQQQQQGSNPAYAQTDGADDALEDWQEMLAQRRAAHAANGERADRMMRDQAIQASSDLQSGLMVPLDEQPGRSLQKQRRTVPSHQFQNAHNGTPIVPQLDGDVDDDAKANVKDEDDENAINSDLDDSDEDPINAADDDDEEHGDTILCTYDKVQRVKNKWKCTLKDGVMSVGGKEWVFHKGMGEYEW</sequence>
<feature type="compositionally biased region" description="Polar residues" evidence="5">
    <location>
        <begin position="696"/>
        <end position="705"/>
    </location>
</feature>
<reference evidence="7 8" key="1">
    <citation type="submission" date="2017-01" db="EMBL/GenBank/DDBJ databases">
        <title>The recent genome duplication of the halophilic yeast Hortaea werneckii: insights from long-read sequencing.</title>
        <authorList>
            <person name="Sinha S."/>
            <person name="Flibotte S."/>
            <person name="Neira M."/>
            <person name="Lenassi M."/>
            <person name="Gostincar C."/>
            <person name="Stajich J.E."/>
            <person name="Nislow C.E."/>
        </authorList>
    </citation>
    <scope>NUCLEOTIDE SEQUENCE [LARGE SCALE GENOMIC DNA]</scope>
    <source>
        <strain evidence="7 8">EXF-2000</strain>
    </source>
</reference>
<dbReference type="Gene3D" id="1.10.287.100">
    <property type="match status" value="1"/>
</dbReference>
<evidence type="ECO:0000256" key="4">
    <source>
        <dbReference type="ARBA" id="ARBA00023242"/>
    </source>
</evidence>
<dbReference type="OrthoDB" id="3365616at2759"/>
<dbReference type="Pfam" id="PF03153">
    <property type="entry name" value="TFIIA"/>
    <property type="match status" value="1"/>
</dbReference>
<dbReference type="SMART" id="SM01371">
    <property type="entry name" value="TFIIA"/>
    <property type="match status" value="1"/>
</dbReference>
<dbReference type="SUPFAM" id="SSF47396">
    <property type="entry name" value="Transcription factor IIA (TFIIA), alpha-helical domain"/>
    <property type="match status" value="1"/>
</dbReference>
<feature type="compositionally biased region" description="Low complexity" evidence="5">
    <location>
        <begin position="785"/>
        <end position="821"/>
    </location>
</feature>
<dbReference type="AlphaFoldDB" id="A0A1Z5TAW1"/>
<feature type="compositionally biased region" description="Low complexity" evidence="5">
    <location>
        <begin position="680"/>
        <end position="695"/>
    </location>
</feature>
<comment type="subcellular location">
    <subcellularLocation>
        <location evidence="1">Nucleus</location>
    </subcellularLocation>
</comment>